<gene>
    <name evidence="3" type="ORF">IscW_ISCW003886</name>
</gene>
<keyword evidence="2" id="KW-1133">Transmembrane helix</keyword>
<keyword evidence="2" id="KW-0472">Membrane</keyword>
<dbReference type="EMBL" id="ABJB010913784">
    <property type="status" value="NOT_ANNOTATED_CDS"/>
    <property type="molecule type" value="Genomic_DNA"/>
</dbReference>
<dbReference type="PaxDb" id="6945-B7PJH7"/>
<dbReference type="EMBL" id="DS726655">
    <property type="protein sequence ID" value="EEC06749.1"/>
    <property type="molecule type" value="Genomic_DNA"/>
</dbReference>
<organism>
    <name type="scientific">Ixodes scapularis</name>
    <name type="common">Black-legged tick</name>
    <name type="synonym">Deer tick</name>
    <dbReference type="NCBI Taxonomy" id="6945"/>
    <lineage>
        <taxon>Eukaryota</taxon>
        <taxon>Metazoa</taxon>
        <taxon>Ecdysozoa</taxon>
        <taxon>Arthropoda</taxon>
        <taxon>Chelicerata</taxon>
        <taxon>Arachnida</taxon>
        <taxon>Acari</taxon>
        <taxon>Parasitiformes</taxon>
        <taxon>Ixodida</taxon>
        <taxon>Ixodoidea</taxon>
        <taxon>Ixodidae</taxon>
        <taxon>Ixodinae</taxon>
        <taxon>Ixodes</taxon>
    </lineage>
</organism>
<accession>B7PJH7</accession>
<dbReference type="AlphaFoldDB" id="B7PJH7"/>
<name>B7PJH7_IXOSC</name>
<dbReference type="OrthoDB" id="6496260at2759"/>
<evidence type="ECO:0000313" key="5">
    <source>
        <dbReference type="Proteomes" id="UP000001555"/>
    </source>
</evidence>
<dbReference type="PANTHER" id="PTHR33289:SF2">
    <property type="entry name" value="ANCHORAGE SUBUNIT, PUTATIVE-RELATED"/>
    <property type="match status" value="1"/>
</dbReference>
<feature type="region of interest" description="Disordered" evidence="1">
    <location>
        <begin position="179"/>
        <end position="201"/>
    </location>
</feature>
<feature type="non-terminal residue" evidence="3">
    <location>
        <position position="286"/>
    </location>
</feature>
<reference evidence="3 5" key="1">
    <citation type="submission" date="2008-03" db="EMBL/GenBank/DDBJ databases">
        <title>Annotation of Ixodes scapularis.</title>
        <authorList>
            <consortium name="Ixodes scapularis Genome Project Consortium"/>
            <person name="Caler E."/>
            <person name="Hannick L.I."/>
            <person name="Bidwell S."/>
            <person name="Joardar V."/>
            <person name="Thiagarajan M."/>
            <person name="Amedeo P."/>
            <person name="Galinsky K.J."/>
            <person name="Schobel S."/>
            <person name="Inman J."/>
            <person name="Hostetler J."/>
            <person name="Miller J."/>
            <person name="Hammond M."/>
            <person name="Megy K."/>
            <person name="Lawson D."/>
            <person name="Kodira C."/>
            <person name="Sutton G."/>
            <person name="Meyer J."/>
            <person name="Hill C.A."/>
            <person name="Birren B."/>
            <person name="Nene V."/>
            <person name="Collins F."/>
            <person name="Alarcon-Chaidez F."/>
            <person name="Wikel S."/>
            <person name="Strausberg R."/>
        </authorList>
    </citation>
    <scope>NUCLEOTIDE SEQUENCE [LARGE SCALE GENOMIC DNA]</scope>
    <source>
        <strain evidence="5">Wikel</strain>
        <strain evidence="3">Wikel colony</strain>
    </source>
</reference>
<evidence type="ECO:0000313" key="3">
    <source>
        <dbReference type="EMBL" id="EEC06749.1"/>
    </source>
</evidence>
<protein>
    <submittedName>
        <fullName evidence="3 4">Secreted salivary gland peptide, putative</fullName>
    </submittedName>
</protein>
<keyword evidence="2" id="KW-0812">Transmembrane</keyword>
<dbReference type="VEuPathDB" id="VectorBase:ISCP_014209"/>
<feature type="transmembrane region" description="Helical" evidence="2">
    <location>
        <begin position="43"/>
        <end position="63"/>
    </location>
</feature>
<keyword evidence="5" id="KW-1185">Reference proteome</keyword>
<dbReference type="VEuPathDB" id="VectorBase:ISCW003886"/>
<dbReference type="VEuPathDB" id="VectorBase:ISCI003886"/>
<dbReference type="HOGENOM" id="CLU_975102_0_0_1"/>
<evidence type="ECO:0000313" key="4">
    <source>
        <dbReference type="EnsemblMetazoa" id="ISCW003886-PA"/>
    </source>
</evidence>
<dbReference type="PANTHER" id="PTHR33289">
    <property type="entry name" value="ANCHORAGE SUBUNIT, PUTATIVE-RELATED"/>
    <property type="match status" value="1"/>
</dbReference>
<dbReference type="EnsemblMetazoa" id="ISCW003886-RA">
    <property type="protein sequence ID" value="ISCW003886-PA"/>
    <property type="gene ID" value="ISCW003886"/>
</dbReference>
<sequence length="286" mass="30505">MSKAYNGANVKVTSMMDIASATLEGTHIRPSVHNINIRNKFRACLLVALAGSAFCHVLTPYGLTPVRGVLPFPPTFPRVFATGPVIPLGATPGVKVTKTTKTTTTKVDDDVGADGDAATGPDDVSKVTTTYKTPGVTAVHPFPAVGRFPFTRVTTFIAPGFPAFHPHPAVPAAAGPGVTKVHTDTKDTDPDVTSVESTPGDTTKVTEVKTATTPAVTAHRPVTTLTRFPVYFNRWGYGYTLRPFGFGFRPFGSYRFGPYGFGHGFALSPYGLNYGYGLDYTTILKK</sequence>
<evidence type="ECO:0000256" key="2">
    <source>
        <dbReference type="SAM" id="Phobius"/>
    </source>
</evidence>
<evidence type="ECO:0000256" key="1">
    <source>
        <dbReference type="SAM" id="MobiDB-lite"/>
    </source>
</evidence>
<dbReference type="Proteomes" id="UP000001555">
    <property type="component" value="Unassembled WGS sequence"/>
</dbReference>
<proteinExistence type="predicted"/>
<reference evidence="4" key="2">
    <citation type="submission" date="2020-05" db="UniProtKB">
        <authorList>
            <consortium name="EnsemblMetazoa"/>
        </authorList>
    </citation>
    <scope>IDENTIFICATION</scope>
    <source>
        <strain evidence="4">wikel</strain>
    </source>
</reference>